<dbReference type="InterPro" id="IPR011990">
    <property type="entry name" value="TPR-like_helical_dom_sf"/>
</dbReference>
<feature type="repeat" description="TPR" evidence="1">
    <location>
        <begin position="81"/>
        <end position="114"/>
    </location>
</feature>
<gene>
    <name evidence="2" type="ORF">DFR49_0393</name>
</gene>
<protein>
    <submittedName>
        <fullName evidence="2">Tetratricopeptide repeat protein</fullName>
    </submittedName>
</protein>
<dbReference type="SMART" id="SM00028">
    <property type="entry name" value="TPR"/>
    <property type="match status" value="3"/>
</dbReference>
<feature type="repeat" description="TPR" evidence="1">
    <location>
        <begin position="47"/>
        <end position="80"/>
    </location>
</feature>
<evidence type="ECO:0000313" key="2">
    <source>
        <dbReference type="EMBL" id="RIA45865.1"/>
    </source>
</evidence>
<reference evidence="2 3" key="1">
    <citation type="submission" date="2018-08" db="EMBL/GenBank/DDBJ databases">
        <title>Genomic Encyclopedia of Type Strains, Phase IV (KMG-IV): sequencing the most valuable type-strain genomes for metagenomic binning, comparative biology and taxonomic classification.</title>
        <authorList>
            <person name="Goeker M."/>
        </authorList>
    </citation>
    <scope>NUCLEOTIDE SEQUENCE [LARGE SCALE GENOMIC DNA]</scope>
    <source>
        <strain evidence="2 3">DSM 25527</strain>
    </source>
</reference>
<dbReference type="AlphaFoldDB" id="A0A397PF58"/>
<name>A0A397PF58_9SPHN</name>
<evidence type="ECO:0000256" key="1">
    <source>
        <dbReference type="PROSITE-ProRule" id="PRU00339"/>
    </source>
</evidence>
<evidence type="ECO:0000313" key="3">
    <source>
        <dbReference type="Proteomes" id="UP000266568"/>
    </source>
</evidence>
<sequence>MLALNPTPMLENVMRFTSVAIAAALTLVTVSTALHGQKRDDQIDARSTALLTEGEAAAKAGDLDSAADTLETALAVDPRNRAAFVALGDVTHKRGMPGKAIRLYREALNLDPNDIAALRGEGEALVARGAVEQAKADLAKIRRLCANACPEASALTAAIAKGPPATALASKTENEAHAATSAE</sequence>
<dbReference type="Proteomes" id="UP000266568">
    <property type="component" value="Unassembled WGS sequence"/>
</dbReference>
<keyword evidence="1" id="KW-0802">TPR repeat</keyword>
<dbReference type="Pfam" id="PF13432">
    <property type="entry name" value="TPR_16"/>
    <property type="match status" value="1"/>
</dbReference>
<dbReference type="PROSITE" id="PS50005">
    <property type="entry name" value="TPR"/>
    <property type="match status" value="2"/>
</dbReference>
<comment type="caution">
    <text evidence="2">The sequence shown here is derived from an EMBL/GenBank/DDBJ whole genome shotgun (WGS) entry which is preliminary data.</text>
</comment>
<accession>A0A397PF58</accession>
<dbReference type="InterPro" id="IPR019734">
    <property type="entry name" value="TPR_rpt"/>
</dbReference>
<keyword evidence="3" id="KW-1185">Reference proteome</keyword>
<dbReference type="EMBL" id="QXDC01000002">
    <property type="protein sequence ID" value="RIA45865.1"/>
    <property type="molecule type" value="Genomic_DNA"/>
</dbReference>
<dbReference type="Gene3D" id="1.25.40.10">
    <property type="entry name" value="Tetratricopeptide repeat domain"/>
    <property type="match status" value="1"/>
</dbReference>
<organism evidence="2 3">
    <name type="scientific">Hephaestia caeni</name>
    <dbReference type="NCBI Taxonomy" id="645617"/>
    <lineage>
        <taxon>Bacteria</taxon>
        <taxon>Pseudomonadati</taxon>
        <taxon>Pseudomonadota</taxon>
        <taxon>Alphaproteobacteria</taxon>
        <taxon>Sphingomonadales</taxon>
        <taxon>Sphingomonadaceae</taxon>
        <taxon>Hephaestia</taxon>
    </lineage>
</organism>
<dbReference type="SUPFAM" id="SSF48452">
    <property type="entry name" value="TPR-like"/>
    <property type="match status" value="1"/>
</dbReference>
<proteinExistence type="predicted"/>